<dbReference type="Pfam" id="PF10604">
    <property type="entry name" value="Polyketide_cyc2"/>
    <property type="match status" value="1"/>
</dbReference>
<protein>
    <recommendedName>
        <fullName evidence="3">Polyketide cyclase/dehydrase</fullName>
    </recommendedName>
</protein>
<dbReference type="Gene3D" id="3.30.530.20">
    <property type="match status" value="1"/>
</dbReference>
<gene>
    <name evidence="1" type="ORF">NA57DRAFT_74154</name>
</gene>
<dbReference type="SUPFAM" id="SSF55961">
    <property type="entry name" value="Bet v1-like"/>
    <property type="match status" value="1"/>
</dbReference>
<dbReference type="InterPro" id="IPR019587">
    <property type="entry name" value="Polyketide_cyclase/dehydratase"/>
</dbReference>
<keyword evidence="2" id="KW-1185">Reference proteome</keyword>
<dbReference type="OrthoDB" id="509124at2759"/>
<dbReference type="Proteomes" id="UP000799772">
    <property type="component" value="Unassembled WGS sequence"/>
</dbReference>
<proteinExistence type="predicted"/>
<reference evidence="1" key="1">
    <citation type="journal article" date="2020" name="Stud. Mycol.">
        <title>101 Dothideomycetes genomes: a test case for predicting lifestyles and emergence of pathogens.</title>
        <authorList>
            <person name="Haridas S."/>
            <person name="Albert R."/>
            <person name="Binder M."/>
            <person name="Bloem J."/>
            <person name="Labutti K."/>
            <person name="Salamov A."/>
            <person name="Andreopoulos B."/>
            <person name="Baker S."/>
            <person name="Barry K."/>
            <person name="Bills G."/>
            <person name="Bluhm B."/>
            <person name="Cannon C."/>
            <person name="Castanera R."/>
            <person name="Culley D."/>
            <person name="Daum C."/>
            <person name="Ezra D."/>
            <person name="Gonzalez J."/>
            <person name="Henrissat B."/>
            <person name="Kuo A."/>
            <person name="Liang C."/>
            <person name="Lipzen A."/>
            <person name="Lutzoni F."/>
            <person name="Magnuson J."/>
            <person name="Mondo S."/>
            <person name="Nolan M."/>
            <person name="Ohm R."/>
            <person name="Pangilinan J."/>
            <person name="Park H.-J."/>
            <person name="Ramirez L."/>
            <person name="Alfaro M."/>
            <person name="Sun H."/>
            <person name="Tritt A."/>
            <person name="Yoshinaga Y."/>
            <person name="Zwiers L.-H."/>
            <person name="Turgeon B."/>
            <person name="Goodwin S."/>
            <person name="Spatafora J."/>
            <person name="Crous P."/>
            <person name="Grigoriev I."/>
        </authorList>
    </citation>
    <scope>NUCLEOTIDE SEQUENCE</scope>
    <source>
        <strain evidence="1">CBS 133067</strain>
    </source>
</reference>
<accession>A0A9P4IIF1</accession>
<dbReference type="EMBL" id="ML978124">
    <property type="protein sequence ID" value="KAF2100548.1"/>
    <property type="molecule type" value="Genomic_DNA"/>
</dbReference>
<sequence>MTSSDAPFPPSSASGTFIASSRVKINAPASLVFDILTDPSTWPDWNLFVPRAVSLPSEEPATKMKQGDKIRFLVSLPTTAGPNPKRSDTRTDELVELISVPSDEDTLKIYRANWSMIQTVTLPSFMLRCLRCNEIEVLGEDECEYRSWETFNGLAAWGLRFAAAGTLERGFNEWGEGLKKAVEDRWKAQKG</sequence>
<evidence type="ECO:0000313" key="1">
    <source>
        <dbReference type="EMBL" id="KAF2100548.1"/>
    </source>
</evidence>
<dbReference type="AlphaFoldDB" id="A0A9P4IIF1"/>
<dbReference type="InterPro" id="IPR023393">
    <property type="entry name" value="START-like_dom_sf"/>
</dbReference>
<evidence type="ECO:0000313" key="2">
    <source>
        <dbReference type="Proteomes" id="UP000799772"/>
    </source>
</evidence>
<name>A0A9P4IIF1_9PEZI</name>
<comment type="caution">
    <text evidence="1">The sequence shown here is derived from an EMBL/GenBank/DDBJ whole genome shotgun (WGS) entry which is preliminary data.</text>
</comment>
<dbReference type="CDD" id="cd07822">
    <property type="entry name" value="SRPBCC_4"/>
    <property type="match status" value="1"/>
</dbReference>
<evidence type="ECO:0008006" key="3">
    <source>
        <dbReference type="Google" id="ProtNLM"/>
    </source>
</evidence>
<organism evidence="1 2">
    <name type="scientific">Rhizodiscina lignyota</name>
    <dbReference type="NCBI Taxonomy" id="1504668"/>
    <lineage>
        <taxon>Eukaryota</taxon>
        <taxon>Fungi</taxon>
        <taxon>Dikarya</taxon>
        <taxon>Ascomycota</taxon>
        <taxon>Pezizomycotina</taxon>
        <taxon>Dothideomycetes</taxon>
        <taxon>Pleosporomycetidae</taxon>
        <taxon>Aulographales</taxon>
        <taxon>Rhizodiscinaceae</taxon>
        <taxon>Rhizodiscina</taxon>
    </lineage>
</organism>